<feature type="domain" description="RNA polymerase sigma factor 70 region 4 type 2" evidence="7">
    <location>
        <begin position="132"/>
        <end position="182"/>
    </location>
</feature>
<dbReference type="Pfam" id="PF08281">
    <property type="entry name" value="Sigma70_r4_2"/>
    <property type="match status" value="1"/>
</dbReference>
<keyword evidence="4" id="KW-0238">DNA-binding</keyword>
<organism evidence="8 9">
    <name type="scientific">Microbacterium insulae</name>
    <dbReference type="NCBI Taxonomy" id="483014"/>
    <lineage>
        <taxon>Bacteria</taxon>
        <taxon>Bacillati</taxon>
        <taxon>Actinomycetota</taxon>
        <taxon>Actinomycetes</taxon>
        <taxon>Micrococcales</taxon>
        <taxon>Microbacteriaceae</taxon>
        <taxon>Microbacterium</taxon>
    </lineage>
</organism>
<dbReference type="Pfam" id="PF04542">
    <property type="entry name" value="Sigma70_r2"/>
    <property type="match status" value="1"/>
</dbReference>
<evidence type="ECO:0000256" key="1">
    <source>
        <dbReference type="ARBA" id="ARBA00010641"/>
    </source>
</evidence>
<name>A0ABW3AEN1_9MICO</name>
<evidence type="ECO:0000313" key="8">
    <source>
        <dbReference type="EMBL" id="MFD0789443.1"/>
    </source>
</evidence>
<comment type="caution">
    <text evidence="8">The sequence shown here is derived from an EMBL/GenBank/DDBJ whole genome shotgun (WGS) entry which is preliminary data.</text>
</comment>
<reference evidence="9" key="1">
    <citation type="journal article" date="2019" name="Int. J. Syst. Evol. Microbiol.">
        <title>The Global Catalogue of Microorganisms (GCM) 10K type strain sequencing project: providing services to taxonomists for standard genome sequencing and annotation.</title>
        <authorList>
            <consortium name="The Broad Institute Genomics Platform"/>
            <consortium name="The Broad Institute Genome Sequencing Center for Infectious Disease"/>
            <person name="Wu L."/>
            <person name="Ma J."/>
        </authorList>
    </citation>
    <scope>NUCLEOTIDE SEQUENCE [LARGE SCALE GENOMIC DNA]</scope>
    <source>
        <strain evidence="9">CCUG 54523</strain>
    </source>
</reference>
<dbReference type="InterPro" id="IPR039425">
    <property type="entry name" value="RNA_pol_sigma-70-like"/>
</dbReference>
<evidence type="ECO:0000313" key="9">
    <source>
        <dbReference type="Proteomes" id="UP001597055"/>
    </source>
</evidence>
<evidence type="ECO:0000256" key="5">
    <source>
        <dbReference type="ARBA" id="ARBA00023163"/>
    </source>
</evidence>
<keyword evidence="3" id="KW-0731">Sigma factor</keyword>
<dbReference type="InterPro" id="IPR036388">
    <property type="entry name" value="WH-like_DNA-bd_sf"/>
</dbReference>
<feature type="domain" description="RNA polymerase sigma-70 region 2" evidence="6">
    <location>
        <begin position="40"/>
        <end position="101"/>
    </location>
</feature>
<dbReference type="Proteomes" id="UP001597055">
    <property type="component" value="Unassembled WGS sequence"/>
</dbReference>
<dbReference type="InterPro" id="IPR013325">
    <property type="entry name" value="RNA_pol_sigma_r2"/>
</dbReference>
<dbReference type="PANTHER" id="PTHR43133">
    <property type="entry name" value="RNA POLYMERASE ECF-TYPE SIGMA FACTO"/>
    <property type="match status" value="1"/>
</dbReference>
<evidence type="ECO:0000259" key="7">
    <source>
        <dbReference type="Pfam" id="PF08281"/>
    </source>
</evidence>
<protein>
    <submittedName>
        <fullName evidence="8">RNA polymerase sigma factor</fullName>
    </submittedName>
</protein>
<gene>
    <name evidence="8" type="ORF">ACFQ0P_03460</name>
</gene>
<keyword evidence="2" id="KW-0805">Transcription regulation</keyword>
<dbReference type="SUPFAM" id="SSF88946">
    <property type="entry name" value="Sigma2 domain of RNA polymerase sigma factors"/>
    <property type="match status" value="1"/>
</dbReference>
<dbReference type="InterPro" id="IPR013324">
    <property type="entry name" value="RNA_pol_sigma_r3/r4-like"/>
</dbReference>
<dbReference type="EMBL" id="JBHTII010000001">
    <property type="protein sequence ID" value="MFD0789443.1"/>
    <property type="molecule type" value="Genomic_DNA"/>
</dbReference>
<comment type="similarity">
    <text evidence="1">Belongs to the sigma-70 factor family. ECF subfamily.</text>
</comment>
<dbReference type="Gene3D" id="1.10.10.10">
    <property type="entry name" value="Winged helix-like DNA-binding domain superfamily/Winged helix DNA-binding domain"/>
    <property type="match status" value="1"/>
</dbReference>
<dbReference type="InterPro" id="IPR007627">
    <property type="entry name" value="RNA_pol_sigma70_r2"/>
</dbReference>
<dbReference type="InterPro" id="IPR013249">
    <property type="entry name" value="RNA_pol_sigma70_r4_t2"/>
</dbReference>
<dbReference type="RefSeq" id="WP_204980428.1">
    <property type="nucleotide sequence ID" value="NZ_JBHTII010000001.1"/>
</dbReference>
<evidence type="ECO:0000256" key="3">
    <source>
        <dbReference type="ARBA" id="ARBA00023082"/>
    </source>
</evidence>
<sequence>MRYDCDASARPHIVEADAEPTDGELIELVREGDARAYGRLWERHVGAACGAARRITSKLEADDIVSEAFAATLSAIRTGAGPREAFRPYLFQAVRNVAATWGRKPKDLALELVDEATYPSSADASLAVDDRMLVAAALDQLPPRWRTVLWHLEIEGMSPRELAPVLGISANSVSVLGHRARAGLRRAWSELAEAPEPRALSA</sequence>
<proteinExistence type="inferred from homology"/>
<dbReference type="SUPFAM" id="SSF88659">
    <property type="entry name" value="Sigma3 and sigma4 domains of RNA polymerase sigma factors"/>
    <property type="match status" value="1"/>
</dbReference>
<dbReference type="Gene3D" id="1.10.1740.10">
    <property type="match status" value="1"/>
</dbReference>
<evidence type="ECO:0000259" key="6">
    <source>
        <dbReference type="Pfam" id="PF04542"/>
    </source>
</evidence>
<dbReference type="CDD" id="cd06171">
    <property type="entry name" value="Sigma70_r4"/>
    <property type="match status" value="1"/>
</dbReference>
<keyword evidence="5" id="KW-0804">Transcription</keyword>
<evidence type="ECO:0000256" key="4">
    <source>
        <dbReference type="ARBA" id="ARBA00023125"/>
    </source>
</evidence>
<dbReference type="InterPro" id="IPR014284">
    <property type="entry name" value="RNA_pol_sigma-70_dom"/>
</dbReference>
<accession>A0ABW3AEN1</accession>
<keyword evidence="9" id="KW-1185">Reference proteome</keyword>
<dbReference type="PANTHER" id="PTHR43133:SF8">
    <property type="entry name" value="RNA POLYMERASE SIGMA FACTOR HI_1459-RELATED"/>
    <property type="match status" value="1"/>
</dbReference>
<dbReference type="NCBIfam" id="TIGR02937">
    <property type="entry name" value="sigma70-ECF"/>
    <property type="match status" value="1"/>
</dbReference>
<evidence type="ECO:0000256" key="2">
    <source>
        <dbReference type="ARBA" id="ARBA00023015"/>
    </source>
</evidence>